<evidence type="ECO:0000313" key="1">
    <source>
        <dbReference type="EMBL" id="JAD54235.1"/>
    </source>
</evidence>
<sequence length="67" mass="7401">MSLPIPQCVDLAPQLVPVLGLLIGCSHAWFLPSPWRCHPTNRAIRFNLSSWILIDRSARPCPAQPAA</sequence>
<reference evidence="1" key="2">
    <citation type="journal article" date="2015" name="Data Brief">
        <title>Shoot transcriptome of the giant reed, Arundo donax.</title>
        <authorList>
            <person name="Barrero R.A."/>
            <person name="Guerrero F.D."/>
            <person name="Moolhuijzen P."/>
            <person name="Goolsby J.A."/>
            <person name="Tidwell J."/>
            <person name="Bellgard S.E."/>
            <person name="Bellgard M.I."/>
        </authorList>
    </citation>
    <scope>NUCLEOTIDE SEQUENCE</scope>
    <source>
        <tissue evidence="1">Shoot tissue taken approximately 20 cm above the soil surface</tissue>
    </source>
</reference>
<name>A0A0A9AZ97_ARUDO</name>
<dbReference type="AlphaFoldDB" id="A0A0A9AZ97"/>
<reference evidence="1" key="1">
    <citation type="submission" date="2014-09" db="EMBL/GenBank/DDBJ databases">
        <authorList>
            <person name="Magalhaes I.L.F."/>
            <person name="Oliveira U."/>
            <person name="Santos F.R."/>
            <person name="Vidigal T.H.D.A."/>
            <person name="Brescovit A.D."/>
            <person name="Santos A.J."/>
        </authorList>
    </citation>
    <scope>NUCLEOTIDE SEQUENCE</scope>
    <source>
        <tissue evidence="1">Shoot tissue taken approximately 20 cm above the soil surface</tissue>
    </source>
</reference>
<organism evidence="1">
    <name type="scientific">Arundo donax</name>
    <name type="common">Giant reed</name>
    <name type="synonym">Donax arundinaceus</name>
    <dbReference type="NCBI Taxonomy" id="35708"/>
    <lineage>
        <taxon>Eukaryota</taxon>
        <taxon>Viridiplantae</taxon>
        <taxon>Streptophyta</taxon>
        <taxon>Embryophyta</taxon>
        <taxon>Tracheophyta</taxon>
        <taxon>Spermatophyta</taxon>
        <taxon>Magnoliopsida</taxon>
        <taxon>Liliopsida</taxon>
        <taxon>Poales</taxon>
        <taxon>Poaceae</taxon>
        <taxon>PACMAD clade</taxon>
        <taxon>Arundinoideae</taxon>
        <taxon>Arundineae</taxon>
        <taxon>Arundo</taxon>
    </lineage>
</organism>
<accession>A0A0A9AZ97</accession>
<protein>
    <submittedName>
        <fullName evidence="1">Uncharacterized protein</fullName>
    </submittedName>
</protein>
<dbReference type="EMBL" id="GBRH01243660">
    <property type="protein sequence ID" value="JAD54235.1"/>
    <property type="molecule type" value="Transcribed_RNA"/>
</dbReference>
<proteinExistence type="predicted"/>